<evidence type="ECO:0000256" key="1">
    <source>
        <dbReference type="SAM" id="MobiDB-lite"/>
    </source>
</evidence>
<dbReference type="Proteomes" id="UP000287651">
    <property type="component" value="Unassembled WGS sequence"/>
</dbReference>
<sequence>MLFSFEDPKIGVPLYASVHVAGLAALSLNLVGTCRCHHWRQQHYRPQLRTSSSATPNTDAAASSTAATQSRHSSSSLDEEKSIYLLLSLLHHCNFSCRRSPSLFPASLGMLQ</sequence>
<keyword evidence="2" id="KW-1133">Transmembrane helix</keyword>
<proteinExistence type="predicted"/>
<dbReference type="AlphaFoldDB" id="A0A427B0I7"/>
<protein>
    <submittedName>
        <fullName evidence="3">Uncharacterized protein</fullName>
    </submittedName>
</protein>
<gene>
    <name evidence="3" type="ORF">B296_00009332</name>
</gene>
<comment type="caution">
    <text evidence="3">The sequence shown here is derived from an EMBL/GenBank/DDBJ whole genome shotgun (WGS) entry which is preliminary data.</text>
</comment>
<feature type="compositionally biased region" description="Low complexity" evidence="1">
    <location>
        <begin position="50"/>
        <end position="76"/>
    </location>
</feature>
<keyword evidence="2" id="KW-0472">Membrane</keyword>
<evidence type="ECO:0000313" key="4">
    <source>
        <dbReference type="Proteomes" id="UP000287651"/>
    </source>
</evidence>
<keyword evidence="2" id="KW-0812">Transmembrane</keyword>
<evidence type="ECO:0000313" key="3">
    <source>
        <dbReference type="EMBL" id="RRT82019.1"/>
    </source>
</evidence>
<feature type="region of interest" description="Disordered" evidence="1">
    <location>
        <begin position="45"/>
        <end position="77"/>
    </location>
</feature>
<evidence type="ECO:0000256" key="2">
    <source>
        <dbReference type="SAM" id="Phobius"/>
    </source>
</evidence>
<feature type="transmembrane region" description="Helical" evidence="2">
    <location>
        <begin position="12"/>
        <end position="31"/>
    </location>
</feature>
<name>A0A427B0I7_ENSVE</name>
<dbReference type="EMBL" id="AMZH03000775">
    <property type="protein sequence ID" value="RRT82019.1"/>
    <property type="molecule type" value="Genomic_DNA"/>
</dbReference>
<reference evidence="3 4" key="1">
    <citation type="journal article" date="2014" name="Agronomy (Basel)">
        <title>A Draft Genome Sequence for Ensete ventricosum, the Drought-Tolerant Tree Against Hunger.</title>
        <authorList>
            <person name="Harrison J."/>
            <person name="Moore K.A."/>
            <person name="Paszkiewicz K."/>
            <person name="Jones T."/>
            <person name="Grant M."/>
            <person name="Ambacheew D."/>
            <person name="Muzemil S."/>
            <person name="Studholme D.J."/>
        </authorList>
    </citation>
    <scope>NUCLEOTIDE SEQUENCE [LARGE SCALE GENOMIC DNA]</scope>
</reference>
<organism evidence="3 4">
    <name type="scientific">Ensete ventricosum</name>
    <name type="common">Abyssinian banana</name>
    <name type="synonym">Musa ensete</name>
    <dbReference type="NCBI Taxonomy" id="4639"/>
    <lineage>
        <taxon>Eukaryota</taxon>
        <taxon>Viridiplantae</taxon>
        <taxon>Streptophyta</taxon>
        <taxon>Embryophyta</taxon>
        <taxon>Tracheophyta</taxon>
        <taxon>Spermatophyta</taxon>
        <taxon>Magnoliopsida</taxon>
        <taxon>Liliopsida</taxon>
        <taxon>Zingiberales</taxon>
        <taxon>Musaceae</taxon>
        <taxon>Ensete</taxon>
    </lineage>
</organism>
<accession>A0A427B0I7</accession>